<dbReference type="PROSITE" id="PS51257">
    <property type="entry name" value="PROKAR_LIPOPROTEIN"/>
    <property type="match status" value="1"/>
</dbReference>
<feature type="compositionally biased region" description="Low complexity" evidence="1">
    <location>
        <begin position="604"/>
        <end position="618"/>
    </location>
</feature>
<gene>
    <name evidence="6" type="ORF">PVSEL_1303740</name>
</gene>
<dbReference type="Gene3D" id="1.20.58.830">
    <property type="match status" value="1"/>
</dbReference>
<evidence type="ECO:0000256" key="1">
    <source>
        <dbReference type="SAM" id="MobiDB-lite"/>
    </source>
</evidence>
<evidence type="ECO:0000259" key="4">
    <source>
        <dbReference type="Pfam" id="PF05424"/>
    </source>
</evidence>
<feature type="signal peptide" evidence="3">
    <location>
        <begin position="1"/>
        <end position="20"/>
    </location>
</feature>
<dbReference type="EMBL" id="LR865434">
    <property type="protein sequence ID" value="CAD2111748.1"/>
    <property type="molecule type" value="Genomic_DNA"/>
</dbReference>
<reference evidence="6 7" key="1">
    <citation type="submission" date="2020-08" db="EMBL/GenBank/DDBJ databases">
        <authorList>
            <person name="Ramaprasad A."/>
        </authorList>
    </citation>
    <scope>NUCLEOTIDE SEQUENCE [LARGE SCALE GENOMIC DNA]</scope>
</reference>
<evidence type="ECO:0000313" key="7">
    <source>
        <dbReference type="Proteomes" id="UP000515697"/>
    </source>
</evidence>
<feature type="compositionally biased region" description="Basic and acidic residues" evidence="1">
    <location>
        <begin position="619"/>
        <end position="645"/>
    </location>
</feature>
<protein>
    <submittedName>
        <fullName evidence="6">Duffy-binding protein</fullName>
    </submittedName>
</protein>
<dbReference type="Gene3D" id="1.20.1310.20">
    <property type="entry name" value="Duffy-antigen binding domain"/>
    <property type="match status" value="1"/>
</dbReference>
<dbReference type="InterPro" id="IPR043057">
    <property type="entry name" value="EBA-175_C_sf"/>
</dbReference>
<keyword evidence="2" id="KW-0472">Membrane</keyword>
<accession>A0A6V7TBM9</accession>
<dbReference type="SUPFAM" id="SSF140924">
    <property type="entry name" value="Duffy binding domain-like"/>
    <property type="match status" value="1"/>
</dbReference>
<feature type="domain" description="Duffy-antigen binding" evidence="4">
    <location>
        <begin position="154"/>
        <end position="334"/>
    </location>
</feature>
<dbReference type="GO" id="GO:0046789">
    <property type="term" value="F:host cell surface receptor binding"/>
    <property type="evidence" value="ECO:0007669"/>
    <property type="project" value="InterPro"/>
</dbReference>
<dbReference type="InterPro" id="IPR008602">
    <property type="entry name" value="Duffy-antigen-binding"/>
</dbReference>
<dbReference type="AlphaFoldDB" id="A0A6V7TBM9"/>
<organism evidence="6 7">
    <name type="scientific">Plasmodium vinckei</name>
    <dbReference type="NCBI Taxonomy" id="5860"/>
    <lineage>
        <taxon>Eukaryota</taxon>
        <taxon>Sar</taxon>
        <taxon>Alveolata</taxon>
        <taxon>Apicomplexa</taxon>
        <taxon>Aconoidasida</taxon>
        <taxon>Haemosporida</taxon>
        <taxon>Plasmodiidae</taxon>
        <taxon>Plasmodium</taxon>
        <taxon>Plasmodium (Vinckeia)</taxon>
    </lineage>
</organism>
<dbReference type="InterPro" id="IPR021620">
    <property type="entry name" value="EBA-175_C"/>
</dbReference>
<feature type="compositionally biased region" description="Basic and acidic residues" evidence="1">
    <location>
        <begin position="444"/>
        <end position="454"/>
    </location>
</feature>
<dbReference type="Proteomes" id="UP000515697">
    <property type="component" value="Chromosome PVSEL_13"/>
</dbReference>
<feature type="chain" id="PRO_5027556563" evidence="3">
    <location>
        <begin position="21"/>
        <end position="837"/>
    </location>
</feature>
<dbReference type="Pfam" id="PF05424">
    <property type="entry name" value="Duffy_binding"/>
    <property type="match status" value="1"/>
</dbReference>
<feature type="region of interest" description="Disordered" evidence="1">
    <location>
        <begin position="578"/>
        <end position="649"/>
    </location>
</feature>
<feature type="transmembrane region" description="Helical" evidence="2">
    <location>
        <begin position="775"/>
        <end position="796"/>
    </location>
</feature>
<dbReference type="VEuPathDB" id="PlasmoDB:PVSEL_1303740"/>
<feature type="compositionally biased region" description="Polar residues" evidence="1">
    <location>
        <begin position="455"/>
        <end position="464"/>
    </location>
</feature>
<dbReference type="InterPro" id="IPR042202">
    <property type="entry name" value="Duffy-ag-bd_sf"/>
</dbReference>
<name>A0A6V7TBM9_PLAVN</name>
<keyword evidence="3" id="KW-0732">Signal</keyword>
<dbReference type="VEuPathDB" id="PlasmoDB:PVVCY_1303520"/>
<dbReference type="GO" id="GO:0016020">
    <property type="term" value="C:membrane"/>
    <property type="evidence" value="ECO:0007669"/>
    <property type="project" value="InterPro"/>
</dbReference>
<dbReference type="Gene3D" id="1.10.1740.170">
    <property type="entry name" value="Erythrocyte binding antigen 175 region VI"/>
    <property type="match status" value="1"/>
</dbReference>
<dbReference type="Pfam" id="PF11556">
    <property type="entry name" value="EBA-175_VI"/>
    <property type="match status" value="1"/>
</dbReference>
<proteinExistence type="predicted"/>
<dbReference type="VEuPathDB" id="PlasmoDB:PVBDA_1303740"/>
<sequence>MKKITYFSFVLLMQYSFISCNHDKKNTNLLNETCEAFQFFPLNNLKNNSSNRILYELNNPLYNIGNQASLNTSALKDNGNLLGKDHILPENYRSGSINGKNERNVLDNPTPMPIQKNGEVNYKDYFDNHQINECKQKEKTEIHAWVCDEKKKNCVPSRRVNLCTNRLEIIPDKIEITDYEMKESLMDYFKKFIYGDAASEGKLLLNKYDDKNNNEYCNDMVNSFGDYKNIVEGTGLTNVANANSLELKIQNIFGADDNAKRDRKIWWKNHENIIWKAMVLGKDFNEASNYENICTNYKIEDHHSQIERWAREWIQEFSVQYFKEANKINNKCIKRSNIFTESICTDNDCKITCNAYETWINGNKSKWNTLLQSFANLKNDYFNDETCKDKAYNSLMIEFKEAYEVNFENVINLDDDHYTGLCVCSSTKANNTVIDNSLNSDHAIESQKPTDESHNNLLPPSNADTVPDLFKEDDDDSEELNLFSYHNTDSQDSSNIIPTEQATVNKEQNKLNQTAESDTQYKLQIMDDHVNSDNTYHKIKIPPQENNIQNIAPSIPEPVIINPTPNSANKGVKEHEFNTNVLENRGTKDEGIKSFQIPSKNDPKNYPKNYPQNYPKNYPKNDPKNDPKYDPKYVPKYNPKNDPKYNPKNNPKYDNILSGDIGISNNDINSENVKKLEIYEYEHRDIKKTRDSIITLATANVCNDNPAFEYCKSINNKYSHGVCPKNKTQNLCCSISNYCIKFFNINSKKYYDCMNKEFTDPSYECFQKSIYSNQYYYAAGGIIIILILLFASVGFFGNKSEEETFTNYEEYLFKSYNQSSLNNGFKHVQEYIPVDFY</sequence>
<keyword evidence="2" id="KW-0812">Transmembrane</keyword>
<evidence type="ECO:0000259" key="5">
    <source>
        <dbReference type="Pfam" id="PF11556"/>
    </source>
</evidence>
<feature type="domain" description="Erythrocyte binding antigen 175 C-terminal" evidence="5">
    <location>
        <begin position="687"/>
        <end position="766"/>
    </location>
</feature>
<dbReference type="VEuPathDB" id="PlasmoDB:PVLDE_1303990"/>
<evidence type="ECO:0000256" key="2">
    <source>
        <dbReference type="SAM" id="Phobius"/>
    </source>
</evidence>
<feature type="region of interest" description="Disordered" evidence="1">
    <location>
        <begin position="444"/>
        <end position="476"/>
    </location>
</feature>
<evidence type="ECO:0000256" key="3">
    <source>
        <dbReference type="SAM" id="SignalP"/>
    </source>
</evidence>
<keyword evidence="2" id="KW-1133">Transmembrane helix</keyword>
<evidence type="ECO:0000313" key="6">
    <source>
        <dbReference type="EMBL" id="CAD2111748.1"/>
    </source>
</evidence>
<dbReference type="VEuPathDB" id="PlasmoDB:PVPCR_1303850"/>